<comment type="caution">
    <text evidence="3">The sequence shown here is derived from an EMBL/GenBank/DDBJ whole genome shotgun (WGS) entry which is preliminary data.</text>
</comment>
<reference evidence="3 4" key="1">
    <citation type="journal article" date="2005" name="Science">
        <title>The genome sequence of Trypanosoma cruzi, etiologic agent of Chagas disease.</title>
        <authorList>
            <person name="El-Sayed N.M."/>
            <person name="Myler P.J."/>
            <person name="Bartholomeu D.C."/>
            <person name="Nilsson D."/>
            <person name="Aggarwal G."/>
            <person name="Tran A.N."/>
            <person name="Ghedin E."/>
            <person name="Worthey E.A."/>
            <person name="Delcher A.L."/>
            <person name="Blandin G."/>
            <person name="Westenberger S.J."/>
            <person name="Caler E."/>
            <person name="Cerqueira G.C."/>
            <person name="Branche C."/>
            <person name="Haas B."/>
            <person name="Anupama A."/>
            <person name="Arner E."/>
            <person name="Aslund L."/>
            <person name="Attipoe P."/>
            <person name="Bontempi E."/>
            <person name="Bringaud F."/>
            <person name="Burton P."/>
            <person name="Cadag E."/>
            <person name="Campbell D.A."/>
            <person name="Carrington M."/>
            <person name="Crabtree J."/>
            <person name="Darban H."/>
            <person name="da Silveira J.F."/>
            <person name="de Jong P."/>
            <person name="Edwards K."/>
            <person name="Englund P.T."/>
            <person name="Fazelina G."/>
            <person name="Feldblyum T."/>
            <person name="Ferella M."/>
            <person name="Frasch A.C."/>
            <person name="Gull K."/>
            <person name="Horn D."/>
            <person name="Hou L."/>
            <person name="Huang Y."/>
            <person name="Kindlund E."/>
            <person name="Klingbeil M."/>
            <person name="Kluge S."/>
            <person name="Koo H."/>
            <person name="Lacerda D."/>
            <person name="Levin M.J."/>
            <person name="Lorenzi H."/>
            <person name="Louie T."/>
            <person name="Machado C.R."/>
            <person name="McCulloch R."/>
            <person name="McKenna A."/>
            <person name="Mizuno Y."/>
            <person name="Mottram J.C."/>
            <person name="Nelson S."/>
            <person name="Ochaya S."/>
            <person name="Osoegawa K."/>
            <person name="Pai G."/>
            <person name="Parsons M."/>
            <person name="Pentony M."/>
            <person name="Pettersson U."/>
            <person name="Pop M."/>
            <person name="Ramirez J.L."/>
            <person name="Rinta J."/>
            <person name="Robertson L."/>
            <person name="Salzberg S.L."/>
            <person name="Sanchez D.O."/>
            <person name="Seyler A."/>
            <person name="Sharma R."/>
            <person name="Shetty J."/>
            <person name="Simpson A.J."/>
            <person name="Sisk E."/>
            <person name="Tammi M.T."/>
            <person name="Tarleton R."/>
            <person name="Teixeira S."/>
            <person name="Van Aken S."/>
            <person name="Vogt C."/>
            <person name="Ward P.N."/>
            <person name="Wickstead B."/>
            <person name="Wortman J."/>
            <person name="White O."/>
            <person name="Fraser C.M."/>
            <person name="Stuart K.D."/>
            <person name="Andersson B."/>
        </authorList>
    </citation>
    <scope>NUCLEOTIDE SEQUENCE [LARGE SCALE GENOMIC DNA]</scope>
    <source>
        <strain evidence="3 4">CL Brener</strain>
    </source>
</reference>
<dbReference type="InterPro" id="IPR057399">
    <property type="entry name" value="GRESAG4.1/3_peripasmic_1"/>
</dbReference>
<dbReference type="OMA" id="FRNSHGV"/>
<dbReference type="RefSeq" id="XP_803281.1">
    <property type="nucleotide sequence ID" value="XM_798188.1"/>
</dbReference>
<dbReference type="KEGG" id="tcr:509449.5"/>
<dbReference type="PaxDb" id="353153-Q4CNI3"/>
<dbReference type="Pfam" id="PF25495">
    <property type="entry name" value="Peripla_BP_A-cyclase_1"/>
    <property type="match status" value="1"/>
</dbReference>
<dbReference type="AlphaFoldDB" id="Q4CNI3"/>
<dbReference type="SUPFAM" id="SSF53822">
    <property type="entry name" value="Periplasmic binding protein-like I"/>
    <property type="match status" value="1"/>
</dbReference>
<evidence type="ECO:0000313" key="4">
    <source>
        <dbReference type="Proteomes" id="UP000002296"/>
    </source>
</evidence>
<name>Q4CNI3_TRYCC</name>
<dbReference type="Gene3D" id="3.40.50.2300">
    <property type="match status" value="2"/>
</dbReference>
<feature type="chain" id="PRO_5004235824" evidence="1">
    <location>
        <begin position="39"/>
        <end position="200"/>
    </location>
</feature>
<dbReference type="InParanoid" id="Q4CNI3"/>
<dbReference type="InterPro" id="IPR028082">
    <property type="entry name" value="Peripla_BP_I"/>
</dbReference>
<keyword evidence="3" id="KW-0675">Receptor</keyword>
<keyword evidence="1" id="KW-0732">Signal</keyword>
<feature type="non-terminal residue" evidence="3">
    <location>
        <position position="200"/>
    </location>
</feature>
<dbReference type="Proteomes" id="UP000002296">
    <property type="component" value="Unassembled WGS sequence"/>
</dbReference>
<organism evidence="3 4">
    <name type="scientific">Trypanosoma cruzi (strain CL Brener)</name>
    <dbReference type="NCBI Taxonomy" id="353153"/>
    <lineage>
        <taxon>Eukaryota</taxon>
        <taxon>Discoba</taxon>
        <taxon>Euglenozoa</taxon>
        <taxon>Kinetoplastea</taxon>
        <taxon>Metakinetoplastina</taxon>
        <taxon>Trypanosomatida</taxon>
        <taxon>Trypanosomatidae</taxon>
        <taxon>Trypanosoma</taxon>
        <taxon>Schizotrypanum</taxon>
    </lineage>
</organism>
<protein>
    <submittedName>
        <fullName evidence="3">Receptor-type adenylate cyclase, putative</fullName>
    </submittedName>
</protein>
<accession>Q4CNI3</accession>
<gene>
    <name evidence="3" type="ORF">Tc00.1047053509449.5</name>
</gene>
<feature type="signal peptide" evidence="1">
    <location>
        <begin position="1"/>
        <end position="38"/>
    </location>
</feature>
<dbReference type="EMBL" id="AAHK01002962">
    <property type="protein sequence ID" value="EAN81835.1"/>
    <property type="molecule type" value="Genomic_DNA"/>
</dbReference>
<sequence>MAVGGWVAAWPREGHAFAAVAGLVVALLLLFAPQVVVPKPVVCETNVKVLTLNVTDIPIDRNFADSFGAGLEAALWWRNFTVADGVHVEIVRKVTTMLTSGAVIEEALKADSNILLVAGVIGDMTAAISLPVIVRHGLVSFAPFTGSSLVRGWNPNMYFVRAEPAVELLALLRYALAHLRVHRLGFMYLKGVFFGEREYA</sequence>
<evidence type="ECO:0000259" key="2">
    <source>
        <dbReference type="Pfam" id="PF25495"/>
    </source>
</evidence>
<feature type="domain" description="Receptor-type adenylate cyclase GRESAG 4.1/3 periplasmic binding protein-like" evidence="2">
    <location>
        <begin position="167"/>
        <end position="199"/>
    </location>
</feature>
<dbReference type="GeneID" id="3532899"/>
<keyword evidence="4" id="KW-1185">Reference proteome</keyword>
<proteinExistence type="predicted"/>
<evidence type="ECO:0000313" key="3">
    <source>
        <dbReference type="EMBL" id="EAN81835.1"/>
    </source>
</evidence>
<evidence type="ECO:0000256" key="1">
    <source>
        <dbReference type="SAM" id="SignalP"/>
    </source>
</evidence>